<protein>
    <recommendedName>
        <fullName evidence="5">Putative glutamate--cysteine ligase 2</fullName>
        <ecNumber evidence="5">6.3.2.2</ecNumber>
    </recommendedName>
    <alternativeName>
        <fullName evidence="5">Gamma-glutamylcysteine synthetase 2</fullName>
        <shortName evidence="5">GCS 2</shortName>
        <shortName evidence="5">Gamma-GCS 2</shortName>
    </alternativeName>
</protein>
<keyword evidence="3 5" id="KW-0067">ATP-binding</keyword>
<dbReference type="PANTHER" id="PTHR36510:SF1">
    <property type="entry name" value="GLUTAMATE--CYSTEINE LIGASE 2-RELATED"/>
    <property type="match status" value="1"/>
</dbReference>
<dbReference type="HAMAP" id="MF_01609">
    <property type="entry name" value="Glu_cys_ligase_2"/>
    <property type="match status" value="1"/>
</dbReference>
<feature type="region of interest" description="Disordered" evidence="6">
    <location>
        <begin position="361"/>
        <end position="381"/>
    </location>
</feature>
<dbReference type="InterPro" id="IPR006336">
    <property type="entry name" value="GCS2"/>
</dbReference>
<dbReference type="GO" id="GO:0004357">
    <property type="term" value="F:glutamate-cysteine ligase activity"/>
    <property type="evidence" value="ECO:0007669"/>
    <property type="project" value="UniProtKB-EC"/>
</dbReference>
<evidence type="ECO:0000256" key="2">
    <source>
        <dbReference type="ARBA" id="ARBA00022741"/>
    </source>
</evidence>
<comment type="function">
    <text evidence="5">ATP-dependent carboxylate-amine ligase which exhibits weak glutamate--cysteine ligase activity.</text>
</comment>
<accession>A0A4R5KAZ1</accession>
<reference evidence="7 8" key="1">
    <citation type="submission" date="2019-03" db="EMBL/GenBank/DDBJ databases">
        <title>Whole genome sequence of Arthrobacter sp JH1-1.</title>
        <authorList>
            <person name="Trinh H.N."/>
        </authorList>
    </citation>
    <scope>NUCLEOTIDE SEQUENCE [LARGE SCALE GENOMIC DNA]</scope>
    <source>
        <strain evidence="7 8">JH1-1</strain>
    </source>
</reference>
<gene>
    <name evidence="7" type="ORF">E1809_20215</name>
</gene>
<dbReference type="Proteomes" id="UP000295511">
    <property type="component" value="Unassembled WGS sequence"/>
</dbReference>
<dbReference type="EMBL" id="SMRU01000028">
    <property type="protein sequence ID" value="TDF91648.1"/>
    <property type="molecule type" value="Genomic_DNA"/>
</dbReference>
<dbReference type="GO" id="GO:0042398">
    <property type="term" value="P:modified amino acid biosynthetic process"/>
    <property type="evidence" value="ECO:0007669"/>
    <property type="project" value="InterPro"/>
</dbReference>
<dbReference type="InterPro" id="IPR050141">
    <property type="entry name" value="GCL_type2/YbdK_subfam"/>
</dbReference>
<dbReference type="EC" id="6.3.2.2" evidence="5"/>
<comment type="similarity">
    <text evidence="5">Belongs to the glutamate--cysteine ligase type 2 family. YbdK subfamily.</text>
</comment>
<dbReference type="NCBIfam" id="TIGR02050">
    <property type="entry name" value="gshA_cyan_rel"/>
    <property type="match status" value="1"/>
</dbReference>
<dbReference type="OrthoDB" id="9769628at2"/>
<organism evidence="7 8">
    <name type="scientific">Arthrobacter terricola</name>
    <dbReference type="NCBI Taxonomy" id="2547396"/>
    <lineage>
        <taxon>Bacteria</taxon>
        <taxon>Bacillati</taxon>
        <taxon>Actinomycetota</taxon>
        <taxon>Actinomycetes</taxon>
        <taxon>Micrococcales</taxon>
        <taxon>Micrococcaceae</taxon>
        <taxon>Arthrobacter</taxon>
    </lineage>
</organism>
<evidence type="ECO:0000313" key="7">
    <source>
        <dbReference type="EMBL" id="TDF91648.1"/>
    </source>
</evidence>
<comment type="catalytic activity">
    <reaction evidence="4 5">
        <text>L-cysteine + L-glutamate + ATP = gamma-L-glutamyl-L-cysteine + ADP + phosphate + H(+)</text>
        <dbReference type="Rhea" id="RHEA:13285"/>
        <dbReference type="ChEBI" id="CHEBI:15378"/>
        <dbReference type="ChEBI" id="CHEBI:29985"/>
        <dbReference type="ChEBI" id="CHEBI:30616"/>
        <dbReference type="ChEBI" id="CHEBI:35235"/>
        <dbReference type="ChEBI" id="CHEBI:43474"/>
        <dbReference type="ChEBI" id="CHEBI:58173"/>
        <dbReference type="ChEBI" id="CHEBI:456216"/>
        <dbReference type="EC" id="6.3.2.2"/>
    </reaction>
</comment>
<dbReference type="InterPro" id="IPR014746">
    <property type="entry name" value="Gln_synth/guanido_kin_cat_dom"/>
</dbReference>
<keyword evidence="2 5" id="KW-0547">Nucleotide-binding</keyword>
<sequence>MRTIGVEEELLIVSAGSGLPLPLAGAVLDAAGTRDSGPVLKTEFKQEQIEVNTRPCGTVDELLAQIRAGRALADAAASLLGARIAATATPPVYSATPTVGNPRYEVMAERFGAVAREQITCGFHVHVSVESREEGVGVLDRIRPWLPVLLALSANSPFWKAENTGFASYRTQLWSRWPTAGPTDVFGTAAGYDRAMAGLIGTGVLLDKGMVYFDARLSKDNPTVEIRIADICLYAEDATVIAAVIRALVETAAREWRLGTAPPAMDTAMLRLANWQASRFGVNGPLLGPLDGRPRPAATAVDELTGHVRHALEQSGDLMLARAGLADILSRGTGERMQRQAFKRRITADVVAAVVTATHGGRRTDGNATAAPEDNRYERRH</sequence>
<evidence type="ECO:0000256" key="1">
    <source>
        <dbReference type="ARBA" id="ARBA00022598"/>
    </source>
</evidence>
<evidence type="ECO:0000313" key="8">
    <source>
        <dbReference type="Proteomes" id="UP000295511"/>
    </source>
</evidence>
<dbReference type="PANTHER" id="PTHR36510">
    <property type="entry name" value="GLUTAMATE--CYSTEINE LIGASE 2-RELATED"/>
    <property type="match status" value="1"/>
</dbReference>
<dbReference type="InterPro" id="IPR011793">
    <property type="entry name" value="YbdK"/>
</dbReference>
<dbReference type="SUPFAM" id="SSF55931">
    <property type="entry name" value="Glutamine synthetase/guanido kinase"/>
    <property type="match status" value="1"/>
</dbReference>
<keyword evidence="8" id="KW-1185">Reference proteome</keyword>
<dbReference type="GO" id="GO:0005524">
    <property type="term" value="F:ATP binding"/>
    <property type="evidence" value="ECO:0007669"/>
    <property type="project" value="UniProtKB-KW"/>
</dbReference>
<dbReference type="RefSeq" id="WP_133206041.1">
    <property type="nucleotide sequence ID" value="NZ_SMRU01000028.1"/>
</dbReference>
<dbReference type="Gene3D" id="3.30.590.20">
    <property type="match status" value="1"/>
</dbReference>
<comment type="caution">
    <text evidence="7">The sequence shown here is derived from an EMBL/GenBank/DDBJ whole genome shotgun (WGS) entry which is preliminary data.</text>
</comment>
<dbReference type="Pfam" id="PF04107">
    <property type="entry name" value="GCS2"/>
    <property type="match status" value="1"/>
</dbReference>
<evidence type="ECO:0000256" key="5">
    <source>
        <dbReference type="HAMAP-Rule" id="MF_01609"/>
    </source>
</evidence>
<evidence type="ECO:0000256" key="4">
    <source>
        <dbReference type="ARBA" id="ARBA00048819"/>
    </source>
</evidence>
<keyword evidence="1 5" id="KW-0436">Ligase</keyword>
<dbReference type="AlphaFoldDB" id="A0A4R5KAZ1"/>
<dbReference type="NCBIfam" id="NF010041">
    <property type="entry name" value="PRK13517.1-1"/>
    <property type="match status" value="1"/>
</dbReference>
<evidence type="ECO:0000256" key="6">
    <source>
        <dbReference type="SAM" id="MobiDB-lite"/>
    </source>
</evidence>
<proteinExistence type="inferred from homology"/>
<evidence type="ECO:0000256" key="3">
    <source>
        <dbReference type="ARBA" id="ARBA00022840"/>
    </source>
</evidence>
<name>A0A4R5KAZ1_9MICC</name>